<organism evidence="2 3">
    <name type="scientific">Durio zibethinus</name>
    <name type="common">Durian</name>
    <dbReference type="NCBI Taxonomy" id="66656"/>
    <lineage>
        <taxon>Eukaryota</taxon>
        <taxon>Viridiplantae</taxon>
        <taxon>Streptophyta</taxon>
        <taxon>Embryophyta</taxon>
        <taxon>Tracheophyta</taxon>
        <taxon>Spermatophyta</taxon>
        <taxon>Magnoliopsida</taxon>
        <taxon>eudicotyledons</taxon>
        <taxon>Gunneridae</taxon>
        <taxon>Pentapetalae</taxon>
        <taxon>rosids</taxon>
        <taxon>malvids</taxon>
        <taxon>Malvales</taxon>
        <taxon>Malvaceae</taxon>
        <taxon>Helicteroideae</taxon>
        <taxon>Durio</taxon>
    </lineage>
</organism>
<keyword evidence="1" id="KW-0812">Transmembrane</keyword>
<dbReference type="KEGG" id="dzi:111276962"/>
<dbReference type="RefSeq" id="XP_022718692.1">
    <property type="nucleotide sequence ID" value="XM_022862957.1"/>
</dbReference>
<accession>A0A6P5WSP7</accession>
<dbReference type="GeneID" id="111276962"/>
<evidence type="ECO:0000256" key="1">
    <source>
        <dbReference type="SAM" id="Phobius"/>
    </source>
</evidence>
<dbReference type="AlphaFoldDB" id="A0A6P5WSP7"/>
<proteinExistence type="predicted"/>
<reference evidence="3" key="1">
    <citation type="submission" date="2025-08" db="UniProtKB">
        <authorList>
            <consortium name="RefSeq"/>
        </authorList>
    </citation>
    <scope>IDENTIFICATION</scope>
    <source>
        <tissue evidence="3">Fruit stalk</tissue>
    </source>
</reference>
<dbReference type="Pfam" id="PF03140">
    <property type="entry name" value="DUF247"/>
    <property type="match status" value="1"/>
</dbReference>
<dbReference type="Proteomes" id="UP000515121">
    <property type="component" value="Unplaced"/>
</dbReference>
<feature type="transmembrane region" description="Helical" evidence="1">
    <location>
        <begin position="481"/>
        <end position="508"/>
    </location>
</feature>
<name>A0A6P5WSP7_DURZI</name>
<dbReference type="InterPro" id="IPR004158">
    <property type="entry name" value="DUF247_pln"/>
</dbReference>
<keyword evidence="1" id="KW-0472">Membrane</keyword>
<evidence type="ECO:0000313" key="3">
    <source>
        <dbReference type="RefSeq" id="XP_022718692.1"/>
    </source>
</evidence>
<dbReference type="PANTHER" id="PTHR31170">
    <property type="entry name" value="BNAC04G53230D PROTEIN"/>
    <property type="match status" value="1"/>
</dbReference>
<evidence type="ECO:0000313" key="2">
    <source>
        <dbReference type="Proteomes" id="UP000515121"/>
    </source>
</evidence>
<keyword evidence="1" id="KW-1133">Transmembrane helix</keyword>
<keyword evidence="2" id="KW-1185">Reference proteome</keyword>
<gene>
    <name evidence="3" type="primary">LOC111276962</name>
</gene>
<dbReference type="OrthoDB" id="991765at2759"/>
<sequence length="510" mass="59084">MEEGDYKKAPKEVFSPEKIDPNSWTISRVPPRLREVNPEAYKPNVVSIGPYGRYEERTRAMEVVKENFFSSFIKETKRDRSEFEEAMKSIAERVNKCYQDYRGTYVQVDKLVRDGFFIVSLIRGKYPKENFYQLGRIQTDIRYDLLLFENQLPFFVLCHLDRIITSEGEDEDACITTSEGEDEDACIIRIIMSEGEDEDACIITSEGEDEDARITTSEGEDDRIITSEGEDEDASIITPEVEDDTFARLALSLFRKEARRPAMWSEKYYPTGRNPNDFKHLLGLVHATCLPSAQGRKRHFDFKRKAEAKEPKSQRSWKFIRSATELEEAGIKFFGEQVQDKKNKSGVESLFDIEFTDDTKVLKIPTFHVDDNTERILRNLMAYEQSIPSSEPTYVSDYVTFMDNLINTGKDVQLLCNCGVVDNWLGDDEAVAQMVNKLRNNIYSSDDFYYAEIFGKVNEHCQRKWNKWKATLKRDYFNSPWSLISFLAAVVLLLFTAIQTLFSVLSYVHQ</sequence>
<dbReference type="PANTHER" id="PTHR31170:SF17">
    <property type="match status" value="1"/>
</dbReference>
<protein>
    <submittedName>
        <fullName evidence="3">Uncharacterized protein LOC111276962</fullName>
    </submittedName>
</protein>